<feature type="domain" description="NADPH-dependent FMN reductase-like" evidence="1">
    <location>
        <begin position="7"/>
        <end position="146"/>
    </location>
</feature>
<evidence type="ECO:0000313" key="2">
    <source>
        <dbReference type="EMBL" id="PSL52691.1"/>
    </source>
</evidence>
<dbReference type="Pfam" id="PF03358">
    <property type="entry name" value="FMN_red"/>
    <property type="match status" value="1"/>
</dbReference>
<protein>
    <submittedName>
        <fullName evidence="2">NAD(P)H-dependent FMN reductase</fullName>
    </submittedName>
</protein>
<dbReference type="InterPro" id="IPR029039">
    <property type="entry name" value="Flavoprotein-like_sf"/>
</dbReference>
<dbReference type="GO" id="GO:0005829">
    <property type="term" value="C:cytosol"/>
    <property type="evidence" value="ECO:0007669"/>
    <property type="project" value="TreeGrafter"/>
</dbReference>
<dbReference type="OrthoDB" id="9812295at2"/>
<sequence length="190" mass="20643">MVNEPIRLAVIMGSTRAGRFAPTVTRWFVAQAEARQDVVVSLVDLAEAKLPEVLGIPGQDVVSELGDVLDAADAFVVVTPEYNHSFPAALKTAVDWYFDEWAAKPVGFVSYGGRGGGLRAVEHLRQVFAEVNAVTIREAVSFHGAWRSFDADGSPRDPAECNAAAKSMLDQLSWWAVSLAEARAKRPFRA</sequence>
<dbReference type="Proteomes" id="UP000241118">
    <property type="component" value="Unassembled WGS sequence"/>
</dbReference>
<dbReference type="PANTHER" id="PTHR30543">
    <property type="entry name" value="CHROMATE REDUCTASE"/>
    <property type="match status" value="1"/>
</dbReference>
<reference evidence="2 3" key="1">
    <citation type="submission" date="2018-03" db="EMBL/GenBank/DDBJ databases">
        <title>Genomic Encyclopedia of Type Strains, Phase III (KMG-III): the genomes of soil and plant-associated and newly described type strains.</title>
        <authorList>
            <person name="Whitman W."/>
        </authorList>
    </citation>
    <scope>NUCLEOTIDE SEQUENCE [LARGE SCALE GENOMIC DNA]</scope>
    <source>
        <strain evidence="2 3">CGMCC 4.7097</strain>
    </source>
</reference>
<dbReference type="PANTHER" id="PTHR30543:SF21">
    <property type="entry name" value="NAD(P)H-DEPENDENT FMN REDUCTASE LOT6"/>
    <property type="match status" value="1"/>
</dbReference>
<evidence type="ECO:0000313" key="3">
    <source>
        <dbReference type="Proteomes" id="UP000241118"/>
    </source>
</evidence>
<dbReference type="GO" id="GO:0010181">
    <property type="term" value="F:FMN binding"/>
    <property type="evidence" value="ECO:0007669"/>
    <property type="project" value="TreeGrafter"/>
</dbReference>
<dbReference type="RefSeq" id="WP_106618854.1">
    <property type="nucleotide sequence ID" value="NZ_PYAX01000012.1"/>
</dbReference>
<accession>A0A2P8I2K3</accession>
<organism evidence="2 3">
    <name type="scientific">Saccharothrix carnea</name>
    <dbReference type="NCBI Taxonomy" id="1280637"/>
    <lineage>
        <taxon>Bacteria</taxon>
        <taxon>Bacillati</taxon>
        <taxon>Actinomycetota</taxon>
        <taxon>Actinomycetes</taxon>
        <taxon>Pseudonocardiales</taxon>
        <taxon>Pseudonocardiaceae</taxon>
        <taxon>Saccharothrix</taxon>
    </lineage>
</organism>
<proteinExistence type="predicted"/>
<dbReference type="EMBL" id="PYAX01000012">
    <property type="protein sequence ID" value="PSL52691.1"/>
    <property type="molecule type" value="Genomic_DNA"/>
</dbReference>
<dbReference type="InterPro" id="IPR050712">
    <property type="entry name" value="NAD(P)H-dep_reductase"/>
</dbReference>
<dbReference type="Gene3D" id="3.40.50.360">
    <property type="match status" value="1"/>
</dbReference>
<comment type="caution">
    <text evidence="2">The sequence shown here is derived from an EMBL/GenBank/DDBJ whole genome shotgun (WGS) entry which is preliminary data.</text>
</comment>
<dbReference type="GO" id="GO:0016491">
    <property type="term" value="F:oxidoreductase activity"/>
    <property type="evidence" value="ECO:0007669"/>
    <property type="project" value="InterPro"/>
</dbReference>
<keyword evidence="3" id="KW-1185">Reference proteome</keyword>
<dbReference type="AlphaFoldDB" id="A0A2P8I2K3"/>
<gene>
    <name evidence="2" type="ORF">B0I31_112160</name>
</gene>
<evidence type="ECO:0000259" key="1">
    <source>
        <dbReference type="Pfam" id="PF03358"/>
    </source>
</evidence>
<dbReference type="InterPro" id="IPR005025">
    <property type="entry name" value="FMN_Rdtase-like_dom"/>
</dbReference>
<name>A0A2P8I2K3_SACCR</name>
<dbReference type="SUPFAM" id="SSF52218">
    <property type="entry name" value="Flavoproteins"/>
    <property type="match status" value="1"/>
</dbReference>